<dbReference type="SUPFAM" id="SSF52151">
    <property type="entry name" value="FabD/lysophospholipase-like"/>
    <property type="match status" value="1"/>
</dbReference>
<dbReference type="InterPro" id="IPR020841">
    <property type="entry name" value="PKS_Beta-ketoAc_synthase_dom"/>
</dbReference>
<evidence type="ECO:0000256" key="8">
    <source>
        <dbReference type="ARBA" id="ARBA00022553"/>
    </source>
</evidence>
<dbReference type="InterPro" id="IPR026025">
    <property type="entry name" value="FAS_alpha_yeast"/>
</dbReference>
<protein>
    <recommendedName>
        <fullName evidence="5">Fatty acid synthase subunit alpha</fullName>
        <ecNumber evidence="3">1.1.1.100</ecNumber>
        <ecNumber evidence="4">2.3.1.41</ecNumber>
        <ecNumber evidence="2">2.3.1.86</ecNumber>
    </recommendedName>
</protein>
<comment type="catalytic activity">
    <reaction evidence="19">
        <text>acetyl-CoA + n malonyl-CoA + 2n NADPH + 4n H(+) = a long-chain-acyl-CoA + n CoA + n CO2 + 2n NADP(+).</text>
        <dbReference type="EC" id="2.3.1.86"/>
    </reaction>
</comment>
<evidence type="ECO:0000256" key="26">
    <source>
        <dbReference type="PIRSR" id="PIRSR000454-3"/>
    </source>
</evidence>
<evidence type="ECO:0000313" key="30">
    <source>
        <dbReference type="EMBL" id="KAB8071373.1"/>
    </source>
</evidence>
<dbReference type="InterPro" id="IPR016035">
    <property type="entry name" value="Acyl_Trfase/lysoPLipase"/>
</dbReference>
<dbReference type="FunFam" id="3.30.70.2490:FF:000001">
    <property type="entry name" value="Fatty acid synthase subunit alpha"/>
    <property type="match status" value="1"/>
</dbReference>
<dbReference type="InterPro" id="IPR036291">
    <property type="entry name" value="NAD(P)-bd_dom_sf"/>
</dbReference>
<dbReference type="GO" id="GO:0044550">
    <property type="term" value="P:secondary metabolite biosynthetic process"/>
    <property type="evidence" value="ECO:0007669"/>
    <property type="project" value="UniProtKB-ARBA"/>
</dbReference>
<feature type="binding site" evidence="25">
    <location>
        <position position="1725"/>
    </location>
    <ligand>
        <name>acetyl-CoA</name>
        <dbReference type="ChEBI" id="CHEBI:57288"/>
    </ligand>
</feature>
<dbReference type="Gene3D" id="3.40.50.720">
    <property type="entry name" value="NAD(P)-binding Rossmann-like Domain"/>
    <property type="match status" value="2"/>
</dbReference>
<dbReference type="Pfam" id="PF02801">
    <property type="entry name" value="Ketoacyl-synt_C"/>
    <property type="match status" value="1"/>
</dbReference>
<dbReference type="SUPFAM" id="SSF51735">
    <property type="entry name" value="NAD(P)-binding Rossmann-fold domains"/>
    <property type="match status" value="1"/>
</dbReference>
<dbReference type="GO" id="GO:0042759">
    <property type="term" value="P:long-chain fatty acid biosynthetic process"/>
    <property type="evidence" value="ECO:0007669"/>
    <property type="project" value="UniProtKB-UniRule"/>
</dbReference>
<dbReference type="GO" id="GO:0004316">
    <property type="term" value="F:3-oxoacyl-[acyl-carrier-protein] reductase (NADPH) activity"/>
    <property type="evidence" value="ECO:0007669"/>
    <property type="project" value="UniProtKB-EC"/>
</dbReference>
<keyword evidence="10 26" id="KW-0479">Metal-binding</keyword>
<evidence type="ECO:0000256" key="25">
    <source>
        <dbReference type="PIRSR" id="PIRSR000454-2"/>
    </source>
</evidence>
<dbReference type="GO" id="GO:0008897">
    <property type="term" value="F:holo-[acyl-carrier-protein] synthase activity"/>
    <property type="evidence" value="ECO:0007669"/>
    <property type="project" value="InterPro"/>
</dbReference>
<evidence type="ECO:0000256" key="1">
    <source>
        <dbReference type="ARBA" id="ARBA00007485"/>
    </source>
</evidence>
<dbReference type="FunFam" id="3.90.25.70:FF:000001">
    <property type="entry name" value="Fatty acid synthase subunit alpha"/>
    <property type="match status" value="1"/>
</dbReference>
<evidence type="ECO:0000256" key="19">
    <source>
        <dbReference type="ARBA" id="ARBA00048237"/>
    </source>
</evidence>
<dbReference type="CDD" id="cd00828">
    <property type="entry name" value="elong_cond_enzymes"/>
    <property type="match status" value="1"/>
</dbReference>
<keyword evidence="31" id="KW-1185">Reference proteome</keyword>
<keyword evidence="14" id="KW-0560">Oxidoreductase</keyword>
<feature type="binding site" evidence="26">
    <location>
        <position position="1789"/>
    </location>
    <ligand>
        <name>Mg(2+)</name>
        <dbReference type="ChEBI" id="CHEBI:18420"/>
    </ligand>
</feature>
<feature type="binding site" evidence="25">
    <location>
        <begin position="1787"/>
        <end position="1789"/>
    </location>
    <ligand>
        <name>acetyl-CoA</name>
        <dbReference type="ChEBI" id="CHEBI:57288"/>
    </ligand>
</feature>
<dbReference type="OrthoDB" id="4251012at2759"/>
<feature type="region of interest" description="Disordered" evidence="28">
    <location>
        <begin position="112"/>
        <end position="148"/>
    </location>
</feature>
<feature type="active site" description="For beta-ketoacyl synthase activity" evidence="24">
    <location>
        <position position="1218"/>
    </location>
</feature>
<evidence type="ECO:0000256" key="27">
    <source>
        <dbReference type="PIRSR" id="PIRSR000454-4"/>
    </source>
</evidence>
<dbReference type="GO" id="GO:0004315">
    <property type="term" value="F:3-oxoacyl-[acyl-carrier-protein] synthase activity"/>
    <property type="evidence" value="ECO:0007669"/>
    <property type="project" value="UniProtKB-EC"/>
</dbReference>
<organism evidence="30 31">
    <name type="scientific">Aspergillus leporis</name>
    <dbReference type="NCBI Taxonomy" id="41062"/>
    <lineage>
        <taxon>Eukaryota</taxon>
        <taxon>Fungi</taxon>
        <taxon>Dikarya</taxon>
        <taxon>Ascomycota</taxon>
        <taxon>Pezizomycotina</taxon>
        <taxon>Eurotiomycetes</taxon>
        <taxon>Eurotiomycetidae</taxon>
        <taxon>Eurotiales</taxon>
        <taxon>Aspergillaceae</taxon>
        <taxon>Aspergillus</taxon>
        <taxon>Aspergillus subgen. Circumdati</taxon>
    </lineage>
</organism>
<dbReference type="PROSITE" id="PS52004">
    <property type="entry name" value="KS3_2"/>
    <property type="match status" value="1"/>
</dbReference>
<dbReference type="Pfam" id="PF18325">
    <property type="entry name" value="Fas_alpha_ACP"/>
    <property type="match status" value="1"/>
</dbReference>
<evidence type="ECO:0000256" key="23">
    <source>
        <dbReference type="PIRNR" id="PIRNR000454"/>
    </source>
</evidence>
<evidence type="ECO:0000256" key="11">
    <source>
        <dbReference type="ARBA" id="ARBA00022832"/>
    </source>
</evidence>
<dbReference type="InterPro" id="IPR008278">
    <property type="entry name" value="4-PPantetheinyl_Trfase_dom"/>
</dbReference>
<feature type="binding site" evidence="26">
    <location>
        <position position="1690"/>
    </location>
    <ligand>
        <name>Mg(2+)</name>
        <dbReference type="ChEBI" id="CHEBI:18420"/>
    </ligand>
</feature>
<dbReference type="EC" id="1.1.1.100" evidence="3"/>
<reference evidence="30 31" key="1">
    <citation type="submission" date="2019-04" db="EMBL/GenBank/DDBJ databases">
        <title>Friends and foes A comparative genomics study of 23 Aspergillus species from section Flavi.</title>
        <authorList>
            <consortium name="DOE Joint Genome Institute"/>
            <person name="Kjaerbolling I."/>
            <person name="Vesth T."/>
            <person name="Frisvad J.C."/>
            <person name="Nybo J.L."/>
            <person name="Theobald S."/>
            <person name="Kildgaard S."/>
            <person name="Isbrandt T."/>
            <person name="Kuo A."/>
            <person name="Sato A."/>
            <person name="Lyhne E.K."/>
            <person name="Kogle M.E."/>
            <person name="Wiebenga A."/>
            <person name="Kun R.S."/>
            <person name="Lubbers R.J."/>
            <person name="Makela M.R."/>
            <person name="Barry K."/>
            <person name="Chovatia M."/>
            <person name="Clum A."/>
            <person name="Daum C."/>
            <person name="Haridas S."/>
            <person name="He G."/>
            <person name="LaButti K."/>
            <person name="Lipzen A."/>
            <person name="Mondo S."/>
            <person name="Riley R."/>
            <person name="Salamov A."/>
            <person name="Simmons B.A."/>
            <person name="Magnuson J.K."/>
            <person name="Henrissat B."/>
            <person name="Mortensen U.H."/>
            <person name="Larsen T.O."/>
            <person name="Devries R.P."/>
            <person name="Grigoriev I.V."/>
            <person name="Machida M."/>
            <person name="Baker S.E."/>
            <person name="Andersen M.R."/>
        </authorList>
    </citation>
    <scope>NUCLEOTIDE SEQUENCE [LARGE SCALE GENOMIC DNA]</scope>
    <source>
        <strain evidence="30 31">CBS 151.66</strain>
    </source>
</reference>
<dbReference type="EC" id="2.3.1.86" evidence="2"/>
<evidence type="ECO:0000256" key="9">
    <source>
        <dbReference type="ARBA" id="ARBA00022679"/>
    </source>
</evidence>
<keyword evidence="6 23" id="KW-0596">Phosphopantetheine</keyword>
<evidence type="ECO:0000256" key="12">
    <source>
        <dbReference type="ARBA" id="ARBA00022842"/>
    </source>
</evidence>
<dbReference type="InterPro" id="IPR037143">
    <property type="entry name" value="4-PPantetheinyl_Trfase_dom_sf"/>
</dbReference>
<evidence type="ECO:0000256" key="21">
    <source>
        <dbReference type="ARBA" id="ARBA00049541"/>
    </source>
</evidence>
<keyword evidence="15" id="KW-0520">NAD</keyword>
<evidence type="ECO:0000256" key="17">
    <source>
        <dbReference type="ARBA" id="ARBA00023160"/>
    </source>
</evidence>
<dbReference type="Gene3D" id="3.90.25.70">
    <property type="match status" value="1"/>
</dbReference>
<feature type="compositionally biased region" description="Low complexity" evidence="28">
    <location>
        <begin position="116"/>
        <end position="133"/>
    </location>
</feature>
<dbReference type="PANTHER" id="PTHR10982:SF21">
    <property type="entry name" value="FATTY ACID SYNTHASE SUBUNIT BETA"/>
    <property type="match status" value="1"/>
</dbReference>
<dbReference type="EMBL" id="ML732274">
    <property type="protein sequence ID" value="KAB8071373.1"/>
    <property type="molecule type" value="Genomic_DNA"/>
</dbReference>
<dbReference type="Pfam" id="PF00106">
    <property type="entry name" value="adh_short"/>
    <property type="match status" value="1"/>
</dbReference>
<dbReference type="Pfam" id="PF01648">
    <property type="entry name" value="ACPS"/>
    <property type="match status" value="1"/>
</dbReference>
<evidence type="ECO:0000256" key="28">
    <source>
        <dbReference type="SAM" id="MobiDB-lite"/>
    </source>
</evidence>
<dbReference type="FunFam" id="3.90.470.20:FF:000005">
    <property type="entry name" value="Fatty acid synthase alpha subunit FasA"/>
    <property type="match status" value="1"/>
</dbReference>
<evidence type="ECO:0000256" key="7">
    <source>
        <dbReference type="ARBA" id="ARBA00022516"/>
    </source>
</evidence>
<evidence type="ECO:0000256" key="15">
    <source>
        <dbReference type="ARBA" id="ARBA00023027"/>
    </source>
</evidence>
<keyword evidence="11" id="KW-0276">Fatty acid metabolism</keyword>
<dbReference type="GO" id="GO:0004321">
    <property type="term" value="F:fatty-acyl-CoA synthase activity"/>
    <property type="evidence" value="ECO:0007669"/>
    <property type="project" value="UniProtKB-EC"/>
</dbReference>
<keyword evidence="17" id="KW-0275">Fatty acid biosynthesis</keyword>
<feature type="binding site" evidence="26">
    <location>
        <position position="1788"/>
    </location>
    <ligand>
        <name>Mg(2+)</name>
        <dbReference type="ChEBI" id="CHEBI:18420"/>
    </ligand>
</feature>
<name>A0A5N5WS93_9EURO</name>
<dbReference type="InterPro" id="IPR014031">
    <property type="entry name" value="Ketoacyl_synth_C"/>
</dbReference>
<evidence type="ECO:0000256" key="14">
    <source>
        <dbReference type="ARBA" id="ARBA00023002"/>
    </source>
</evidence>
<dbReference type="Gene3D" id="3.40.47.10">
    <property type="match status" value="1"/>
</dbReference>
<dbReference type="Gene3D" id="3.90.470.20">
    <property type="entry name" value="4'-phosphopantetheinyl transferase domain"/>
    <property type="match status" value="1"/>
</dbReference>
<feature type="binding site" evidence="25">
    <location>
        <begin position="1758"/>
        <end position="1760"/>
    </location>
    <ligand>
        <name>acetyl-CoA</name>
        <dbReference type="ChEBI" id="CHEBI:57288"/>
    </ligand>
</feature>
<dbReference type="GO" id="GO:0005835">
    <property type="term" value="C:fatty acid synthase complex"/>
    <property type="evidence" value="ECO:0007669"/>
    <property type="project" value="InterPro"/>
</dbReference>
<dbReference type="InterPro" id="IPR002347">
    <property type="entry name" value="SDR_fam"/>
</dbReference>
<comment type="catalytic activity">
    <reaction evidence="20">
        <text>a (3R)-hydroxyacyl-[ACP] + NADP(+) = a 3-oxoacyl-[ACP] + NADPH + H(+)</text>
        <dbReference type="Rhea" id="RHEA:17397"/>
        <dbReference type="Rhea" id="RHEA-COMP:9916"/>
        <dbReference type="Rhea" id="RHEA-COMP:9945"/>
        <dbReference type="ChEBI" id="CHEBI:15378"/>
        <dbReference type="ChEBI" id="CHEBI:57783"/>
        <dbReference type="ChEBI" id="CHEBI:58349"/>
        <dbReference type="ChEBI" id="CHEBI:78776"/>
        <dbReference type="ChEBI" id="CHEBI:78827"/>
        <dbReference type="EC" id="1.1.1.100"/>
    </reaction>
</comment>
<gene>
    <name evidence="30" type="ORF">BDV29DRAFT_197423</name>
</gene>
<feature type="compositionally biased region" description="Basic and acidic residues" evidence="28">
    <location>
        <begin position="135"/>
        <end position="145"/>
    </location>
</feature>
<dbReference type="InterPro" id="IPR041550">
    <property type="entry name" value="FASI_helical"/>
</dbReference>
<keyword evidence="8" id="KW-0597">Phosphoprotein</keyword>
<dbReference type="PROSITE" id="PS00606">
    <property type="entry name" value="KS3_1"/>
    <property type="match status" value="1"/>
</dbReference>
<dbReference type="SUPFAM" id="SSF56214">
    <property type="entry name" value="4'-phosphopantetheinyl transferase"/>
    <property type="match status" value="1"/>
</dbReference>
<feature type="binding site" evidence="26">
    <location>
        <position position="1691"/>
    </location>
    <ligand>
        <name>Mg(2+)</name>
        <dbReference type="ChEBI" id="CHEBI:18420"/>
    </ligand>
</feature>
<dbReference type="InterPro" id="IPR047224">
    <property type="entry name" value="FAS_alpha_su_C"/>
</dbReference>
<dbReference type="InterPro" id="IPR016039">
    <property type="entry name" value="Thiolase-like"/>
</dbReference>
<evidence type="ECO:0000256" key="13">
    <source>
        <dbReference type="ARBA" id="ARBA00022857"/>
    </source>
</evidence>
<dbReference type="InterPro" id="IPR050830">
    <property type="entry name" value="Fungal_FAS"/>
</dbReference>
<evidence type="ECO:0000313" key="31">
    <source>
        <dbReference type="Proteomes" id="UP000326565"/>
    </source>
</evidence>
<comment type="similarity">
    <text evidence="1 23">Belongs to the thiolase-like superfamily. Fungal fatty acid synthetase subunit alpha family.</text>
</comment>
<dbReference type="Gene3D" id="3.30.70.2490">
    <property type="match status" value="1"/>
</dbReference>
<feature type="binding site" evidence="25">
    <location>
        <position position="1715"/>
    </location>
    <ligand>
        <name>acetyl-CoA</name>
        <dbReference type="ChEBI" id="CHEBI:57288"/>
    </ligand>
</feature>
<dbReference type="InterPro" id="IPR040899">
    <property type="entry name" value="Fas_alpha_ACP"/>
</dbReference>
<keyword evidence="9 23" id="KW-0808">Transferase</keyword>
<evidence type="ECO:0000256" key="20">
    <source>
        <dbReference type="ARBA" id="ARBA00048508"/>
    </source>
</evidence>
<feature type="modified residue" description="O-(pantetheine 4'-phosphoryl)serine" evidence="27">
    <location>
        <position position="193"/>
    </location>
</feature>
<feature type="binding site" evidence="26">
    <location>
        <position position="1689"/>
    </location>
    <ligand>
        <name>Mg(2+)</name>
        <dbReference type="ChEBI" id="CHEBI:18420"/>
    </ligand>
</feature>
<evidence type="ECO:0000256" key="3">
    <source>
        <dbReference type="ARBA" id="ARBA00012948"/>
    </source>
</evidence>
<sequence length="1812" mass="199590">MTMGPTSARKFESKDKKDLAFKLLIELLAYQLASPVRWIETQNELLRGVSATCRFVEVGPRTTLAAMAKRSAARHYMLYPPSQWSNLEFLSYQENQVEVLYHYPETRSSSYQARKSNSLVSNSSSPLASPAVSVREPEQRVDSKTYAKGASPSVDVPLSAGHIVLSMTAQKLRRPFDQVPMGKTIRELSGGKSTLHNEVVGDLVAEFGRVPEGVEDMALAALGDALQGGFSGKPAKQMGTLIARLVSSKMPAGFHQKAMQDHLQYRWGFTKSHSIIPICLATTIEPATRLPNAEAARLYLDELVNRYIAFQGIALIPTIDSDDSQNAASPHAVNSAKLESFDEEQRIYYRKQFDILAKYLQIDIGASEEPTTDAVDQEKLDRWNAEFDDQFLYGTKPIFDPGRVRHYDSWWNWAREELIQWSHQFSPNPADAILPSHRRRRILNRWEPSCSAIIESVLEPSCSPQCPGQILSPASNIRLVLKELLRLGKLALARDPVYIYSDPPLGPKTILTDSGQPEYIEVPRAVSFYPDVVRQGRICPVDHETIIPFVHIKCRTGETDWKYNVKATSTLHEALDVGSTAGFTFAGKVVLITGAGPDSIGAEVLRGLLSGGAIVVVTTSREVSDSAAFYQNIYHEYGSKGSSLTVLPMNQGSKQDCEALIEYLYSARSPTGGDLDYVMPFAAIPQVGEVDTLGTRQELALRTMLVNVLRLVGCIRQQKEKRRIHCRPTMALLPMSCNEGTFGGDGLYAESKIGLKTLFNRFHSESWSKYVTVCGVVIGWTRGTGLMRSSNTLAEEVERRGVVTFTQSEMAFNILALMTPEITTFAEEAPVYADLTGGLGSMWNIKDGISASRKRLAEETQMQKALAEENARHQAVLLGQHQQTQQRKEINEINISRRRARLTLQFPSLQTYGDITAQLPKLRGMIDISHTVVVVGFSELGPWGNSRTRWEMEHQGRFTLEGYIEMAWIMGLIKHVDGELKGRPHVGWVDAETQEPIHDHDVPQRYHDRIMSGTGIRLIEPDGLDEYVPSQKEFLQEVAVEDDLPPFECSRATAEAFKLRHGEKISLQRVPASDNYLVSLKKGAVLMIAKTIPFHQSVAGAVPTGWNPLHYGIPEDIIQQVDATTLYALCCVSEAFLSAGIKDPYEIYRHIHVSELANCLGTGGGPLKIIQNMYRDRFLDRPTRGDIILEHFLNTMGAWVNMLLLSAAGPLKTPVGACATALESLDIGCDAIHSGKCKVAIVGGCDDYREELSYEFANIKATANCAEELDRGRLPSEMSRPTASSRSGFAESAGCGVQILMNAELALKLGLPIHGILAYSQMASDRIGRSIPAPGKGILTAARETMEAKYSSFLDLAFRRAGFDAEVTDIQQKFDNGPLLKMQVSADTQGEVDQSILMRIRDAQCRWAHNIRLQDPAISPLRAALATWGLAVDDIGVASMHGTSTKANDVNEGEVINAQMEHLGRRKGNPLLSVCQKSLTGHPKAAAGAWQLNGCMQILREGLVPGNRNADNIDKQLRQFEHLVYPTKSIQTTGIKAAMVTSFGFGQKGAIAVMVAPKYLFASLSAPTYEEYRMRVTEKQRRATTAFVSRMLKNSIVQVKGRPPWSDSDAMESVFLDPNSRRQGIQPQPSFVSKPCTDFSPLAPTVDDHASHTVTDISEEATVSIHVEKMLAEAAERSKTMPSRTIGVDVEEITSINLENDTFLLRNFTPAEREYCLKAPDPQASFAGRWSAKEAVFKSLQTSSRGSGTAMDGIEVLNEGGVPKVFLHGHAKEIAQAKGIGCIEVSISHSAKTAVAIAVAITAPEQQGHVGT</sequence>
<keyword evidence="16" id="KW-0443">Lipid metabolism</keyword>
<accession>A0A5N5WS93</accession>
<dbReference type="InterPro" id="IPR004568">
    <property type="entry name" value="Ppantetheine-prot_Trfase_dom"/>
</dbReference>
<feature type="domain" description="Ketosynthase family 3 (KS3)" evidence="29">
    <location>
        <begin position="1032"/>
        <end position="1556"/>
    </location>
</feature>
<feature type="binding site" evidence="25">
    <location>
        <begin position="1689"/>
        <end position="1691"/>
    </location>
    <ligand>
        <name>acetyl-CoA</name>
        <dbReference type="ChEBI" id="CHEBI:57288"/>
    </ligand>
</feature>
<dbReference type="CDD" id="cd08950">
    <property type="entry name" value="KR_fFAS_SDR_c_like"/>
    <property type="match status" value="1"/>
</dbReference>
<evidence type="ECO:0000256" key="4">
    <source>
        <dbReference type="ARBA" id="ARBA00013191"/>
    </source>
</evidence>
<keyword evidence="7" id="KW-0444">Lipid biosynthesis</keyword>
<evidence type="ECO:0000256" key="18">
    <source>
        <dbReference type="ARBA" id="ARBA00023268"/>
    </source>
</evidence>
<dbReference type="Pfam" id="PF18314">
    <property type="entry name" value="FAS_I_H"/>
    <property type="match status" value="1"/>
</dbReference>
<dbReference type="GO" id="GO:0000287">
    <property type="term" value="F:magnesium ion binding"/>
    <property type="evidence" value="ECO:0007669"/>
    <property type="project" value="InterPro"/>
</dbReference>
<dbReference type="PIRSF" id="PIRSF000454">
    <property type="entry name" value="FAS_yeast_alpha"/>
    <property type="match status" value="1"/>
</dbReference>
<feature type="binding site" evidence="25">
    <location>
        <begin position="1734"/>
        <end position="1750"/>
    </location>
    <ligand>
        <name>acetyl-CoA</name>
        <dbReference type="ChEBI" id="CHEBI:57288"/>
    </ligand>
</feature>
<keyword evidence="12 26" id="KW-0460">Magnesium</keyword>
<dbReference type="InterPro" id="IPR014030">
    <property type="entry name" value="Ketoacyl_synth_N"/>
</dbReference>
<dbReference type="SUPFAM" id="SSF53901">
    <property type="entry name" value="Thiolase-like"/>
    <property type="match status" value="2"/>
</dbReference>
<dbReference type="PANTHER" id="PTHR10982">
    <property type="entry name" value="MALONYL COA-ACYL CARRIER PROTEIN TRANSACYLASE"/>
    <property type="match status" value="1"/>
</dbReference>
<comment type="subunit">
    <text evidence="22">Fatty acid synthase is composed of alpha and beta subunits.</text>
</comment>
<evidence type="ECO:0000256" key="24">
    <source>
        <dbReference type="PIRSR" id="PIRSR000454-1"/>
    </source>
</evidence>
<evidence type="ECO:0000259" key="29">
    <source>
        <dbReference type="PROSITE" id="PS52004"/>
    </source>
</evidence>
<evidence type="ECO:0000256" key="5">
    <source>
        <dbReference type="ARBA" id="ARBA00014008"/>
    </source>
</evidence>
<evidence type="ECO:0000256" key="22">
    <source>
        <dbReference type="ARBA" id="ARBA00065422"/>
    </source>
</evidence>
<evidence type="ECO:0000256" key="10">
    <source>
        <dbReference type="ARBA" id="ARBA00022723"/>
    </source>
</evidence>
<proteinExistence type="inferred from homology"/>
<dbReference type="NCBIfam" id="TIGR00556">
    <property type="entry name" value="pantethn_trn"/>
    <property type="match status" value="1"/>
</dbReference>
<evidence type="ECO:0000256" key="16">
    <source>
        <dbReference type="ARBA" id="ARBA00023098"/>
    </source>
</evidence>
<keyword evidence="13" id="KW-0521">NADP</keyword>
<dbReference type="SMART" id="SM00825">
    <property type="entry name" value="PKS_KS"/>
    <property type="match status" value="1"/>
</dbReference>
<evidence type="ECO:0000256" key="2">
    <source>
        <dbReference type="ARBA" id="ARBA00012878"/>
    </source>
</evidence>
<keyword evidence="18" id="KW-0511">Multifunctional enzyme</keyword>
<evidence type="ECO:0000256" key="6">
    <source>
        <dbReference type="ARBA" id="ARBA00022450"/>
    </source>
</evidence>
<dbReference type="GO" id="GO:0004312">
    <property type="term" value="F:fatty acid synthase activity"/>
    <property type="evidence" value="ECO:0007669"/>
    <property type="project" value="InterPro"/>
</dbReference>
<dbReference type="Proteomes" id="UP000326565">
    <property type="component" value="Unassembled WGS sequence"/>
</dbReference>
<comment type="catalytic activity">
    <reaction evidence="21">
        <text>a fatty acyl-[ACP] + malonyl-[ACP] + H(+) = a 3-oxoacyl-[ACP] + holo-[ACP] + CO2</text>
        <dbReference type="Rhea" id="RHEA:22836"/>
        <dbReference type="Rhea" id="RHEA-COMP:9623"/>
        <dbReference type="Rhea" id="RHEA-COMP:9685"/>
        <dbReference type="Rhea" id="RHEA-COMP:9916"/>
        <dbReference type="Rhea" id="RHEA-COMP:14125"/>
        <dbReference type="ChEBI" id="CHEBI:15378"/>
        <dbReference type="ChEBI" id="CHEBI:16526"/>
        <dbReference type="ChEBI" id="CHEBI:64479"/>
        <dbReference type="ChEBI" id="CHEBI:78449"/>
        <dbReference type="ChEBI" id="CHEBI:78776"/>
        <dbReference type="ChEBI" id="CHEBI:138651"/>
        <dbReference type="EC" id="2.3.1.41"/>
    </reaction>
</comment>
<dbReference type="EC" id="2.3.1.41" evidence="4"/>
<dbReference type="InterPro" id="IPR018201">
    <property type="entry name" value="Ketoacyl_synth_AS"/>
</dbReference>
<dbReference type="Pfam" id="PF00109">
    <property type="entry name" value="ketoacyl-synt"/>
    <property type="match status" value="1"/>
</dbReference>